<comment type="caution">
    <text evidence="2">The sequence shown here is derived from an EMBL/GenBank/DDBJ whole genome shotgun (WGS) entry which is preliminary data.</text>
</comment>
<dbReference type="SUPFAM" id="SSF48452">
    <property type="entry name" value="TPR-like"/>
    <property type="match status" value="1"/>
</dbReference>
<dbReference type="AlphaFoldDB" id="A0A6I4UQM2"/>
<dbReference type="EMBL" id="WTYB01000004">
    <property type="protein sequence ID" value="MXP39817.1"/>
    <property type="molecule type" value="Genomic_DNA"/>
</dbReference>
<protein>
    <submittedName>
        <fullName evidence="1">Tetratricopeptide (TPR) repeat protein</fullName>
    </submittedName>
</protein>
<keyword evidence="4" id="KW-1185">Reference proteome</keyword>
<dbReference type="Proteomes" id="UP000430021">
    <property type="component" value="Unassembled WGS sequence"/>
</dbReference>
<name>A0A6I4UQM2_9SPHN</name>
<dbReference type="Pfam" id="PF14559">
    <property type="entry name" value="TPR_19"/>
    <property type="match status" value="1"/>
</dbReference>
<gene>
    <name evidence="1" type="ORF">FHS52_003036</name>
    <name evidence="2" type="ORF">GRI59_14500</name>
</gene>
<dbReference type="EMBL" id="JACICE010000004">
    <property type="protein sequence ID" value="MBB3777043.1"/>
    <property type="molecule type" value="Genomic_DNA"/>
</dbReference>
<dbReference type="Gene3D" id="1.25.40.10">
    <property type="entry name" value="Tetratricopeptide repeat domain"/>
    <property type="match status" value="1"/>
</dbReference>
<evidence type="ECO:0000313" key="1">
    <source>
        <dbReference type="EMBL" id="MBB3777043.1"/>
    </source>
</evidence>
<proteinExistence type="predicted"/>
<evidence type="ECO:0000313" key="3">
    <source>
        <dbReference type="Proteomes" id="UP000430021"/>
    </source>
</evidence>
<dbReference type="Proteomes" id="UP000548685">
    <property type="component" value="Unassembled WGS sequence"/>
</dbReference>
<reference evidence="1 4" key="2">
    <citation type="submission" date="2020-08" db="EMBL/GenBank/DDBJ databases">
        <title>Genomic Encyclopedia of Type Strains, Phase IV (KMG-IV): sequencing the most valuable type-strain genomes for metagenomic binning, comparative biology and taxonomic classification.</title>
        <authorList>
            <person name="Goeker M."/>
        </authorList>
    </citation>
    <scope>NUCLEOTIDE SEQUENCE [LARGE SCALE GENOMIC DNA]</scope>
    <source>
        <strain evidence="1 4">DSM 8510</strain>
    </source>
</reference>
<accession>A0A6I4UQM2</accession>
<organism evidence="2 3">
    <name type="scientific">Erythrobacter ramosus</name>
    <dbReference type="NCBI Taxonomy" id="35811"/>
    <lineage>
        <taxon>Bacteria</taxon>
        <taxon>Pseudomonadati</taxon>
        <taxon>Pseudomonadota</taxon>
        <taxon>Alphaproteobacteria</taxon>
        <taxon>Sphingomonadales</taxon>
        <taxon>Erythrobacteraceae</taxon>
        <taxon>Erythrobacter/Porphyrobacter group</taxon>
        <taxon>Erythrobacter</taxon>
    </lineage>
</organism>
<reference evidence="2 3" key="1">
    <citation type="submission" date="2019-12" db="EMBL/GenBank/DDBJ databases">
        <title>Genomic-based taxomic classification of the family Erythrobacteraceae.</title>
        <authorList>
            <person name="Xu L."/>
        </authorList>
    </citation>
    <scope>NUCLEOTIDE SEQUENCE [LARGE SCALE GENOMIC DNA]</scope>
    <source>
        <strain evidence="2 3">JCM 10282</strain>
    </source>
</reference>
<dbReference type="OrthoDB" id="92543at2"/>
<sequence length="132" mass="13760">MSFTAFALALFAATPLAGAPAAHLKDPELAVQPLAAGRAEHALATLQKASAADPHDAAVLINLGIAYALAGDDVKARGAFEAALACHEVVELDTADGTATDSRRLARKAIKMLERGEFRAPAMRGEQLTLRD</sequence>
<dbReference type="RefSeq" id="WP_160761960.1">
    <property type="nucleotide sequence ID" value="NZ_BAAADZ010000001.1"/>
</dbReference>
<evidence type="ECO:0000313" key="2">
    <source>
        <dbReference type="EMBL" id="MXP39817.1"/>
    </source>
</evidence>
<dbReference type="InterPro" id="IPR011990">
    <property type="entry name" value="TPR-like_helical_dom_sf"/>
</dbReference>
<evidence type="ECO:0000313" key="4">
    <source>
        <dbReference type="Proteomes" id="UP000548685"/>
    </source>
</evidence>